<reference evidence="4" key="1">
    <citation type="submission" date="2021-02" db="EMBL/GenBank/DDBJ databases">
        <authorList>
            <person name="Nowell W R."/>
        </authorList>
    </citation>
    <scope>NUCLEOTIDE SEQUENCE</scope>
</reference>
<sequence length="392" mass="46106">MANIEELIVYSNSRNGLGIRILGPKRATNKSGIYIKQILDDGLAQKNGRLKVGDQILSINDESSIGINREHAVNVLRSAAATNQVHLRVKHFFPPLSSNEYQKLLHDEKSTDDDDDGGGVNRNNHLTTNEVRMRKSSRRHHHHQHRHNQQQYRHSAYNYTYENDQNEQQYDNKQLLSGLDLSHDALQALINSRFKLIDLVDLMKKTYPHLFSNDQKQELQFIEQLSENNTDGRITLKDFERQSSILVGERINLLVPFYSSSNNSLNRNDNELIIELRREIETCRITIDELQTKIEICEKSQRLANEVELEYEDLLKFLYEQLHQYKINEINQLKQIRTNDQLIQKLFNYLSMYVDKPNDEHILAQLKFEYEQQQKINQNSNDISINKYRQQF</sequence>
<dbReference type="PANTHER" id="PTHR19964:SF94">
    <property type="entry name" value="SYNTAXIN-BINDING PROTEIN 4-LIKE"/>
    <property type="match status" value="1"/>
</dbReference>
<organism evidence="4 5">
    <name type="scientific">Rotaria sordida</name>
    <dbReference type="NCBI Taxonomy" id="392033"/>
    <lineage>
        <taxon>Eukaryota</taxon>
        <taxon>Metazoa</taxon>
        <taxon>Spiralia</taxon>
        <taxon>Gnathifera</taxon>
        <taxon>Rotifera</taxon>
        <taxon>Eurotatoria</taxon>
        <taxon>Bdelloidea</taxon>
        <taxon>Philodinida</taxon>
        <taxon>Philodinidae</taxon>
        <taxon>Rotaria</taxon>
    </lineage>
</organism>
<dbReference type="EMBL" id="CAJNOH010000471">
    <property type="protein sequence ID" value="CAF1050718.1"/>
    <property type="molecule type" value="Genomic_DNA"/>
</dbReference>
<dbReference type="SUPFAM" id="SSF50156">
    <property type="entry name" value="PDZ domain-like"/>
    <property type="match status" value="1"/>
</dbReference>
<dbReference type="Proteomes" id="UP000663870">
    <property type="component" value="Unassembled WGS sequence"/>
</dbReference>
<dbReference type="Proteomes" id="UP000663854">
    <property type="component" value="Unassembled WGS sequence"/>
</dbReference>
<comment type="caution">
    <text evidence="4">The sequence shown here is derived from an EMBL/GenBank/DDBJ whole genome shotgun (WGS) entry which is preliminary data.</text>
</comment>
<dbReference type="EMBL" id="CAJNOL010001092">
    <property type="protein sequence ID" value="CAF1285619.1"/>
    <property type="molecule type" value="Genomic_DNA"/>
</dbReference>
<dbReference type="InterPro" id="IPR001478">
    <property type="entry name" value="PDZ"/>
</dbReference>
<feature type="compositionally biased region" description="Polar residues" evidence="1">
    <location>
        <begin position="121"/>
        <end position="130"/>
    </location>
</feature>
<dbReference type="InterPro" id="IPR051342">
    <property type="entry name" value="PDZ_scaffold"/>
</dbReference>
<evidence type="ECO:0000259" key="2">
    <source>
        <dbReference type="PROSITE" id="PS50106"/>
    </source>
</evidence>
<proteinExistence type="predicted"/>
<dbReference type="InterPro" id="IPR036034">
    <property type="entry name" value="PDZ_sf"/>
</dbReference>
<keyword evidence="5" id="KW-1185">Reference proteome</keyword>
<dbReference type="PROSITE" id="PS50106">
    <property type="entry name" value="PDZ"/>
    <property type="match status" value="1"/>
</dbReference>
<gene>
    <name evidence="4" type="ORF">JXQ802_LOCUS28720</name>
    <name evidence="3" type="ORF">PYM288_LOCUS17132</name>
</gene>
<name>A0A815CMF1_9BILA</name>
<dbReference type="PANTHER" id="PTHR19964">
    <property type="entry name" value="MULTIPLE PDZ DOMAIN PROTEIN"/>
    <property type="match status" value="1"/>
</dbReference>
<dbReference type="SMART" id="SM00228">
    <property type="entry name" value="PDZ"/>
    <property type="match status" value="1"/>
</dbReference>
<evidence type="ECO:0000313" key="4">
    <source>
        <dbReference type="EMBL" id="CAF1285619.1"/>
    </source>
</evidence>
<dbReference type="Gene3D" id="2.30.42.10">
    <property type="match status" value="1"/>
</dbReference>
<evidence type="ECO:0000256" key="1">
    <source>
        <dbReference type="SAM" id="MobiDB-lite"/>
    </source>
</evidence>
<evidence type="ECO:0000313" key="5">
    <source>
        <dbReference type="Proteomes" id="UP000663870"/>
    </source>
</evidence>
<evidence type="ECO:0000313" key="3">
    <source>
        <dbReference type="EMBL" id="CAF1050718.1"/>
    </source>
</evidence>
<feature type="domain" description="PDZ" evidence="2">
    <location>
        <begin position="6"/>
        <end position="91"/>
    </location>
</feature>
<protein>
    <recommendedName>
        <fullName evidence="2">PDZ domain-containing protein</fullName>
    </recommendedName>
</protein>
<dbReference type="AlphaFoldDB" id="A0A815CMF1"/>
<accession>A0A815CMF1</accession>
<dbReference type="Pfam" id="PF00595">
    <property type="entry name" value="PDZ"/>
    <property type="match status" value="1"/>
</dbReference>
<feature type="compositionally biased region" description="Basic residues" evidence="1">
    <location>
        <begin position="134"/>
        <end position="148"/>
    </location>
</feature>
<feature type="region of interest" description="Disordered" evidence="1">
    <location>
        <begin position="108"/>
        <end position="153"/>
    </location>
</feature>